<evidence type="ECO:0000259" key="10">
    <source>
        <dbReference type="PROSITE" id="PS50157"/>
    </source>
</evidence>
<dbReference type="AlphaFoldDB" id="A0AAP0BDB7"/>
<dbReference type="PANTHER" id="PTHR45801">
    <property type="entry name" value="OS07G0101800 PROTEIN"/>
    <property type="match status" value="1"/>
</dbReference>
<dbReference type="InterPro" id="IPR036236">
    <property type="entry name" value="Znf_C2H2_sf"/>
</dbReference>
<evidence type="ECO:0000313" key="12">
    <source>
        <dbReference type="Proteomes" id="UP001418222"/>
    </source>
</evidence>
<dbReference type="Pfam" id="PF13912">
    <property type="entry name" value="zf-C2H2_6"/>
    <property type="match status" value="1"/>
</dbReference>
<feature type="region of interest" description="Disordered" evidence="9">
    <location>
        <begin position="86"/>
        <end position="119"/>
    </location>
</feature>
<evidence type="ECO:0000256" key="8">
    <source>
        <dbReference type="PROSITE-ProRule" id="PRU00042"/>
    </source>
</evidence>
<keyword evidence="3 8" id="KW-0863">Zinc-finger</keyword>
<gene>
    <name evidence="11" type="primary">RBE</name>
    <name evidence="11" type="ORF">KSP39_PZI013415</name>
</gene>
<proteinExistence type="predicted"/>
<keyword evidence="4" id="KW-0862">Zinc</keyword>
<keyword evidence="12" id="KW-1185">Reference proteome</keyword>
<evidence type="ECO:0000256" key="6">
    <source>
        <dbReference type="ARBA" id="ARBA00023163"/>
    </source>
</evidence>
<evidence type="ECO:0000256" key="1">
    <source>
        <dbReference type="ARBA" id="ARBA00004123"/>
    </source>
</evidence>
<comment type="subcellular location">
    <subcellularLocation>
        <location evidence="1">Nucleus</location>
    </subcellularLocation>
</comment>
<dbReference type="Proteomes" id="UP001418222">
    <property type="component" value="Unassembled WGS sequence"/>
</dbReference>
<dbReference type="SUPFAM" id="SSF57667">
    <property type="entry name" value="beta-beta-alpha zinc fingers"/>
    <property type="match status" value="1"/>
</dbReference>
<dbReference type="EMBL" id="JBBWWQ010000011">
    <property type="protein sequence ID" value="KAK8935772.1"/>
    <property type="molecule type" value="Genomic_DNA"/>
</dbReference>
<evidence type="ECO:0000256" key="7">
    <source>
        <dbReference type="ARBA" id="ARBA00023242"/>
    </source>
</evidence>
<evidence type="ECO:0000256" key="3">
    <source>
        <dbReference type="ARBA" id="ARBA00022771"/>
    </source>
</evidence>
<dbReference type="PANTHER" id="PTHR45801:SF110">
    <property type="entry name" value="TRANSCRIPTIONAL REGULATOR SUPERMAN"/>
    <property type="match status" value="1"/>
</dbReference>
<dbReference type="Gene3D" id="3.30.160.60">
    <property type="entry name" value="Classic Zinc Finger"/>
    <property type="match status" value="1"/>
</dbReference>
<evidence type="ECO:0000256" key="4">
    <source>
        <dbReference type="ARBA" id="ARBA00022833"/>
    </source>
</evidence>
<sequence>MPQTRYWMWERSRNYYYSNQLTAAPAAAPAAASSSFDSWEEAAFAKEFAAGDLWGCVWPPRSYTCSFCFREFRSAQALGGHMNVHRRDRARLKQEASSPSNSEDYSPFPRETPSAARAKVSVDLKLGGRDDCKRRRDQDCVDDEEISSCKRMKSAAAADADLDLCLSGRSSAGDKDDDRRRRVLKSDTEELDLELRLGDPPKELHQQSCSIIVIE</sequence>
<evidence type="ECO:0000256" key="5">
    <source>
        <dbReference type="ARBA" id="ARBA00023015"/>
    </source>
</evidence>
<feature type="compositionally biased region" description="Polar residues" evidence="9">
    <location>
        <begin position="95"/>
        <end position="104"/>
    </location>
</feature>
<dbReference type="GO" id="GO:0005634">
    <property type="term" value="C:nucleus"/>
    <property type="evidence" value="ECO:0007669"/>
    <property type="project" value="UniProtKB-SubCell"/>
</dbReference>
<dbReference type="PROSITE" id="PS50157">
    <property type="entry name" value="ZINC_FINGER_C2H2_2"/>
    <property type="match status" value="1"/>
</dbReference>
<feature type="domain" description="C2H2-type" evidence="10">
    <location>
        <begin position="63"/>
        <end position="90"/>
    </location>
</feature>
<organism evidence="11 12">
    <name type="scientific">Platanthera zijinensis</name>
    <dbReference type="NCBI Taxonomy" id="2320716"/>
    <lineage>
        <taxon>Eukaryota</taxon>
        <taxon>Viridiplantae</taxon>
        <taxon>Streptophyta</taxon>
        <taxon>Embryophyta</taxon>
        <taxon>Tracheophyta</taxon>
        <taxon>Spermatophyta</taxon>
        <taxon>Magnoliopsida</taxon>
        <taxon>Liliopsida</taxon>
        <taxon>Asparagales</taxon>
        <taxon>Orchidaceae</taxon>
        <taxon>Orchidoideae</taxon>
        <taxon>Orchideae</taxon>
        <taxon>Orchidinae</taxon>
        <taxon>Platanthera</taxon>
    </lineage>
</organism>
<comment type="caution">
    <text evidence="11">The sequence shown here is derived from an EMBL/GenBank/DDBJ whole genome shotgun (WGS) entry which is preliminary data.</text>
</comment>
<keyword evidence="5" id="KW-0805">Transcription regulation</keyword>
<dbReference type="GO" id="GO:0008270">
    <property type="term" value="F:zinc ion binding"/>
    <property type="evidence" value="ECO:0007669"/>
    <property type="project" value="UniProtKB-KW"/>
</dbReference>
<name>A0AAP0BDB7_9ASPA</name>
<keyword evidence="2" id="KW-0479">Metal-binding</keyword>
<dbReference type="InterPro" id="IPR052426">
    <property type="entry name" value="Plant_dev_regulator"/>
</dbReference>
<evidence type="ECO:0000313" key="11">
    <source>
        <dbReference type="EMBL" id="KAK8935772.1"/>
    </source>
</evidence>
<evidence type="ECO:0000256" key="2">
    <source>
        <dbReference type="ARBA" id="ARBA00022723"/>
    </source>
</evidence>
<dbReference type="PROSITE" id="PS00028">
    <property type="entry name" value="ZINC_FINGER_C2H2_1"/>
    <property type="match status" value="1"/>
</dbReference>
<dbReference type="InterPro" id="IPR013087">
    <property type="entry name" value="Znf_C2H2_type"/>
</dbReference>
<accession>A0AAP0BDB7</accession>
<reference evidence="11 12" key="1">
    <citation type="journal article" date="2022" name="Nat. Plants">
        <title>Genomes of leafy and leafless Platanthera orchids illuminate the evolution of mycoheterotrophy.</title>
        <authorList>
            <person name="Li M.H."/>
            <person name="Liu K.W."/>
            <person name="Li Z."/>
            <person name="Lu H.C."/>
            <person name="Ye Q.L."/>
            <person name="Zhang D."/>
            <person name="Wang J.Y."/>
            <person name="Li Y.F."/>
            <person name="Zhong Z.M."/>
            <person name="Liu X."/>
            <person name="Yu X."/>
            <person name="Liu D.K."/>
            <person name="Tu X.D."/>
            <person name="Liu B."/>
            <person name="Hao Y."/>
            <person name="Liao X.Y."/>
            <person name="Jiang Y.T."/>
            <person name="Sun W.H."/>
            <person name="Chen J."/>
            <person name="Chen Y.Q."/>
            <person name="Ai Y."/>
            <person name="Zhai J.W."/>
            <person name="Wu S.S."/>
            <person name="Zhou Z."/>
            <person name="Hsiao Y.Y."/>
            <person name="Wu W.L."/>
            <person name="Chen Y.Y."/>
            <person name="Lin Y.F."/>
            <person name="Hsu J.L."/>
            <person name="Li C.Y."/>
            <person name="Wang Z.W."/>
            <person name="Zhao X."/>
            <person name="Zhong W.Y."/>
            <person name="Ma X.K."/>
            <person name="Ma L."/>
            <person name="Huang J."/>
            <person name="Chen G.Z."/>
            <person name="Huang M.Z."/>
            <person name="Huang L."/>
            <person name="Peng D.H."/>
            <person name="Luo Y.B."/>
            <person name="Zou S.Q."/>
            <person name="Chen S.P."/>
            <person name="Lan S."/>
            <person name="Tsai W.C."/>
            <person name="Van de Peer Y."/>
            <person name="Liu Z.J."/>
        </authorList>
    </citation>
    <scope>NUCLEOTIDE SEQUENCE [LARGE SCALE GENOMIC DNA]</scope>
    <source>
        <strain evidence="11">Lor287</strain>
    </source>
</reference>
<evidence type="ECO:0000256" key="9">
    <source>
        <dbReference type="SAM" id="MobiDB-lite"/>
    </source>
</evidence>
<keyword evidence="6" id="KW-0804">Transcription</keyword>
<keyword evidence="7" id="KW-0539">Nucleus</keyword>
<protein>
    <submittedName>
        <fullName evidence="11">Transcriptional regulator RABBIT EARS</fullName>
    </submittedName>
</protein>